<organism evidence="8 9">
    <name type="scientific">Clavelina lepadiformis</name>
    <name type="common">Light-bulb sea squirt</name>
    <name type="synonym">Ascidia lepadiformis</name>
    <dbReference type="NCBI Taxonomy" id="159417"/>
    <lineage>
        <taxon>Eukaryota</taxon>
        <taxon>Metazoa</taxon>
        <taxon>Chordata</taxon>
        <taxon>Tunicata</taxon>
        <taxon>Ascidiacea</taxon>
        <taxon>Aplousobranchia</taxon>
        <taxon>Clavelinidae</taxon>
        <taxon>Clavelina</taxon>
    </lineage>
</organism>
<keyword evidence="5" id="KW-0175">Coiled coil</keyword>
<dbReference type="PROSITE" id="PS50102">
    <property type="entry name" value="RRM"/>
    <property type="match status" value="2"/>
</dbReference>
<dbReference type="Gene3D" id="6.10.250.1170">
    <property type="match status" value="1"/>
</dbReference>
<feature type="coiled-coil region" evidence="5">
    <location>
        <begin position="290"/>
        <end position="358"/>
    </location>
</feature>
<feature type="compositionally biased region" description="Gly residues" evidence="6">
    <location>
        <begin position="448"/>
        <end position="464"/>
    </location>
</feature>
<keyword evidence="3 4" id="KW-0694">RNA-binding</keyword>
<dbReference type="PANTHER" id="PTHR23189">
    <property type="entry name" value="RNA RECOGNITION MOTIF-CONTAINING"/>
    <property type="match status" value="1"/>
</dbReference>
<dbReference type="SMART" id="SM00360">
    <property type="entry name" value="RRM"/>
    <property type="match status" value="2"/>
</dbReference>
<dbReference type="Gene3D" id="3.30.70.330">
    <property type="match status" value="2"/>
</dbReference>
<feature type="region of interest" description="Disordered" evidence="6">
    <location>
        <begin position="242"/>
        <end position="273"/>
    </location>
</feature>
<evidence type="ECO:0000313" key="9">
    <source>
        <dbReference type="Proteomes" id="UP001642483"/>
    </source>
</evidence>
<dbReference type="EMBL" id="CAWYQH010000001">
    <property type="protein sequence ID" value="CAK8672633.1"/>
    <property type="molecule type" value="Genomic_DNA"/>
</dbReference>
<evidence type="ECO:0000256" key="3">
    <source>
        <dbReference type="ARBA" id="ARBA00022884"/>
    </source>
</evidence>
<dbReference type="InterPro" id="IPR035979">
    <property type="entry name" value="RBD_domain_sf"/>
</dbReference>
<evidence type="ECO:0000256" key="5">
    <source>
        <dbReference type="SAM" id="Coils"/>
    </source>
</evidence>
<evidence type="ECO:0000259" key="7">
    <source>
        <dbReference type="PROSITE" id="PS50102"/>
    </source>
</evidence>
<comment type="subcellular location">
    <subcellularLocation>
        <location evidence="1">Nucleus speckle</location>
    </subcellularLocation>
</comment>
<reference evidence="8 9" key="1">
    <citation type="submission" date="2024-02" db="EMBL/GenBank/DDBJ databases">
        <authorList>
            <person name="Daric V."/>
            <person name="Darras S."/>
        </authorList>
    </citation>
    <scope>NUCLEOTIDE SEQUENCE [LARGE SCALE GENOMIC DNA]</scope>
</reference>
<dbReference type="Pfam" id="PF08075">
    <property type="entry name" value="NOPS"/>
    <property type="match status" value="1"/>
</dbReference>
<gene>
    <name evidence="8" type="ORF">CVLEPA_LOCUS2333</name>
</gene>
<feature type="compositionally biased region" description="Basic and acidic residues" evidence="6">
    <location>
        <begin position="62"/>
        <end position="85"/>
    </location>
</feature>
<protein>
    <recommendedName>
        <fullName evidence="7">RRM domain-containing protein</fullName>
    </recommendedName>
</protein>
<evidence type="ECO:0000256" key="2">
    <source>
        <dbReference type="ARBA" id="ARBA00022737"/>
    </source>
</evidence>
<feature type="domain" description="RRM" evidence="7">
    <location>
        <begin position="163"/>
        <end position="244"/>
    </location>
</feature>
<evidence type="ECO:0000313" key="8">
    <source>
        <dbReference type="EMBL" id="CAK8672633.1"/>
    </source>
</evidence>
<proteinExistence type="predicted"/>
<comment type="caution">
    <text evidence="8">The sequence shown here is derived from an EMBL/GenBank/DDBJ whole genome shotgun (WGS) entry which is preliminary data.</text>
</comment>
<keyword evidence="9" id="KW-1185">Reference proteome</keyword>
<dbReference type="InterPro" id="IPR012975">
    <property type="entry name" value="NOPS"/>
</dbReference>
<dbReference type="Pfam" id="PF00076">
    <property type="entry name" value="RRM_1"/>
    <property type="match status" value="2"/>
</dbReference>
<feature type="region of interest" description="Disordered" evidence="6">
    <location>
        <begin position="1"/>
        <end position="88"/>
    </location>
</feature>
<dbReference type="CDD" id="cd12332">
    <property type="entry name" value="RRM1_p54nrb_like"/>
    <property type="match status" value="1"/>
</dbReference>
<dbReference type="Proteomes" id="UP001642483">
    <property type="component" value="Unassembled WGS sequence"/>
</dbReference>
<evidence type="ECO:0000256" key="4">
    <source>
        <dbReference type="PROSITE-ProRule" id="PRU00176"/>
    </source>
</evidence>
<accession>A0ABP0F3P8</accession>
<dbReference type="InterPro" id="IPR012677">
    <property type="entry name" value="Nucleotide-bd_a/b_plait_sf"/>
</dbReference>
<dbReference type="CDD" id="cd12333">
    <property type="entry name" value="RRM2_p54nrb_like"/>
    <property type="match status" value="1"/>
</dbReference>
<evidence type="ECO:0000256" key="6">
    <source>
        <dbReference type="SAM" id="MobiDB-lite"/>
    </source>
</evidence>
<feature type="compositionally biased region" description="Polar residues" evidence="6">
    <location>
        <begin position="52"/>
        <end position="61"/>
    </location>
</feature>
<feature type="region of interest" description="Disordered" evidence="6">
    <location>
        <begin position="446"/>
        <end position="490"/>
    </location>
</feature>
<feature type="domain" description="RRM" evidence="7">
    <location>
        <begin position="89"/>
        <end position="161"/>
    </location>
</feature>
<evidence type="ECO:0000256" key="1">
    <source>
        <dbReference type="ARBA" id="ARBA00004324"/>
    </source>
</evidence>
<name>A0ABP0F3P8_CLALP</name>
<dbReference type="SUPFAM" id="SSF54928">
    <property type="entry name" value="RNA-binding domain, RBD"/>
    <property type="match status" value="1"/>
</dbReference>
<sequence length="490" mass="55512">MPANRYGGAPVGSGRYFQNSNDGRGRNTGGGGAGSKPHVKEESSPAKHVSSGPAQHSNATPDKTKHLSGNDKQEQVNKMPPERKFTQRSRLFIGNLPLDMTEEEFKKLFTSYGEIAETFVNKEKGFGFVRLDTRANAEKAKWELDGTLLRNRQLRVRFATHGAALSVKNLSVHVSNELLEEAFSQFGQVERAVVIVDDRGRSTERGIVEFARKSSATKALQQIREGCFLLTTSPRAVAATPLEQEDSEDGLPEKNIQRGPPYHQEREAPPRFAQPGTFEEEFARRWKALDDLEKQQREQLEKNMHDAKEKLEGEMENAIHEHRNRLMKEDLIRRQEELQRLEEARKRELDRRQHLEFAREEARTKELDEMQRRQDLLRAQIDGNYRPDPHGLGLGRALPRHGQGFERSVSPRTQGLFQDVLAQEMMAGQGGLGPAPSRFDQNRAMMRGGSGDPLGQQGMGGVNRGFGPPSAGQRRSFGEMDYEYQKRRRY</sequence>
<keyword evidence="2" id="KW-0677">Repeat</keyword>
<dbReference type="InterPro" id="IPR000504">
    <property type="entry name" value="RRM_dom"/>
</dbReference>